<feature type="compositionally biased region" description="Basic and acidic residues" evidence="8">
    <location>
        <begin position="284"/>
        <end position="298"/>
    </location>
</feature>
<gene>
    <name evidence="10" type="ORF">PR048_015238</name>
</gene>
<keyword evidence="3" id="KW-0540">Nuclease</keyword>
<dbReference type="EMBL" id="JARBHB010000005">
    <property type="protein sequence ID" value="KAJ8883395.1"/>
    <property type="molecule type" value="Genomic_DNA"/>
</dbReference>
<dbReference type="SMART" id="SM00479">
    <property type="entry name" value="EXOIII"/>
    <property type="match status" value="1"/>
</dbReference>
<name>A0ABQ9HGD9_9NEOP</name>
<keyword evidence="7" id="KW-0479">Metal-binding</keyword>
<dbReference type="InterPro" id="IPR013520">
    <property type="entry name" value="Ribonucl_H"/>
</dbReference>
<evidence type="ECO:0000256" key="3">
    <source>
        <dbReference type="ARBA" id="ARBA00022722"/>
    </source>
</evidence>
<keyword evidence="6" id="KW-0539">Nucleus</keyword>
<proteinExistence type="inferred from homology"/>
<sequence>MLPSTGRFRGINCPFFNSGLCERPYCHFRHVKNDADECVGDQVSSTSGTGAQSSDSIVQIVSETVRKLLPTLQSDVPPAVDETTVSPEIPSLVSRVLEELKPDSSNLPPPPSPQSVPSYKPTPIAELKKSHIPISYKATCLQPQFRTLETKPNKTASYASITKSSKKKLEYTPFRPGIEDAVIPGVDTSSNQPVLPVSRFKNSKKKLEYTPFRPGIECRLPPVLNGASSFPNIGSYEPTRLGKVEDDHACLQNNAVDREVSELEDDESSEVGFSPASEEESEKIDENESHEYSGDELDIKIATNNSLKTEEISEVEVSDSIIDDKLSGGKNVTVAVSGNQEIKYESTKCDKDEKNLTKSRDVTNDAKHSDDVKKVSKTSSSSSSKSNKIGSQSKEREVAKHREIKKHLESHSHSKSAHGHKHSKTSKNHSKQERKHKRNHSKHSISEEKSSTKSSSKSHSSSKLSSHQSRHSDSRRHSSSSRHSSKHSSSKPVEKESKSKRSSSSSKRDHKSQKSKPMPNNIVKDKDRGLVHNDESDNGSDSCILIKDSASESDESITEECMRIFQEYEPEAINVSQKKRAREVDNEDDEDAVVVPKKKRVAHSGAKESTVSRLPLPASKRSVNPAQALLDRIAKAREALLESSDMEDPTKMAKVESTSTSIKPPTLLGRVRIAPVSNVISLMAKPKAPFRSVVANRLNSRGSCDSKEPSSATDYIPEAEVSTGESSCGTIAQTVPKGSQRVAHTPSQEIILQPSVIDGAHVGVVPLQTRQKYLVCLFDEYKKHISVKDACEKAASEEHAVFSKCTVRTLYFNRMAALIQRIRQEAKCPSSVSGSHNNMVSHADILAGKTKGSWSVKKTNRHTENEVKKSMYEILRKYVLTEEELISNGFPRPHLIEKGVATVQPLKKPRVCSDPHERICCRCNVRYQVNKHGLAVRDEHCTYHPGRRIKLKLNGMWDTRYSCCKTEDSVGCCTASCHVSDSYDVDNLKGFVHTFPKDEEPPDGDYGVFALDCEMVYTIGGLELARVTVIDSELSTLYETLVKPENAVLDCNTRYSGIERSDLDDVTTSIFDVQAVLLGLFNEKTILIGHSLDSDFKALKIIHDTVVDTSVLFPHRLGPPYKRSLKNLAQDILRKVIQEDVGGHDSAEDAVAAMELARWRVQEDLRAS</sequence>
<comment type="subcellular location">
    <subcellularLocation>
        <location evidence="1">Nucleus</location>
    </subcellularLocation>
</comment>
<evidence type="ECO:0000313" key="10">
    <source>
        <dbReference type="EMBL" id="KAJ8883395.1"/>
    </source>
</evidence>
<dbReference type="CDD" id="cd06145">
    <property type="entry name" value="REX1_like"/>
    <property type="match status" value="1"/>
</dbReference>
<accession>A0ABQ9HGD9</accession>
<evidence type="ECO:0000256" key="8">
    <source>
        <dbReference type="SAM" id="MobiDB-lite"/>
    </source>
</evidence>
<dbReference type="SUPFAM" id="SSF53098">
    <property type="entry name" value="Ribonuclease H-like"/>
    <property type="match status" value="1"/>
</dbReference>
<feature type="compositionally biased region" description="Basic and acidic residues" evidence="8">
    <location>
        <begin position="393"/>
        <end position="412"/>
    </location>
</feature>
<comment type="caution">
    <text evidence="10">The sequence shown here is derived from an EMBL/GenBank/DDBJ whole genome shotgun (WGS) entry which is preliminary data.</text>
</comment>
<dbReference type="Pfam" id="PF15870">
    <property type="entry name" value="EloA-BP1"/>
    <property type="match status" value="1"/>
</dbReference>
<dbReference type="InterPro" id="IPR034922">
    <property type="entry name" value="REX1-like_exo"/>
</dbReference>
<keyword evidence="5" id="KW-0269">Exonuclease</keyword>
<dbReference type="InterPro" id="IPR036397">
    <property type="entry name" value="RNaseH_sf"/>
</dbReference>
<evidence type="ECO:0000259" key="9">
    <source>
        <dbReference type="PROSITE" id="PS50103"/>
    </source>
</evidence>
<evidence type="ECO:0000256" key="4">
    <source>
        <dbReference type="ARBA" id="ARBA00022801"/>
    </source>
</evidence>
<evidence type="ECO:0000313" key="11">
    <source>
        <dbReference type="Proteomes" id="UP001159363"/>
    </source>
</evidence>
<dbReference type="InterPro" id="IPR000571">
    <property type="entry name" value="Znf_CCCH"/>
</dbReference>
<organism evidence="10 11">
    <name type="scientific">Dryococelus australis</name>
    <dbReference type="NCBI Taxonomy" id="614101"/>
    <lineage>
        <taxon>Eukaryota</taxon>
        <taxon>Metazoa</taxon>
        <taxon>Ecdysozoa</taxon>
        <taxon>Arthropoda</taxon>
        <taxon>Hexapoda</taxon>
        <taxon>Insecta</taxon>
        <taxon>Pterygota</taxon>
        <taxon>Neoptera</taxon>
        <taxon>Polyneoptera</taxon>
        <taxon>Phasmatodea</taxon>
        <taxon>Verophasmatodea</taxon>
        <taxon>Anareolatae</taxon>
        <taxon>Phasmatidae</taxon>
        <taxon>Eurycanthinae</taxon>
        <taxon>Dryococelus</taxon>
    </lineage>
</organism>
<dbReference type="InterPro" id="IPR031736">
    <property type="entry name" value="REXO1-like_dom"/>
</dbReference>
<dbReference type="PANTHER" id="PTHR12801">
    <property type="entry name" value="RNA EXONUCLEASE REXO1 / RECO3 FAMILY MEMBER-RELATED"/>
    <property type="match status" value="1"/>
</dbReference>
<evidence type="ECO:0000256" key="7">
    <source>
        <dbReference type="PROSITE-ProRule" id="PRU00723"/>
    </source>
</evidence>
<keyword evidence="11" id="KW-1185">Reference proteome</keyword>
<keyword evidence="7" id="KW-0862">Zinc</keyword>
<feature type="compositionally biased region" description="Basic and acidic residues" evidence="8">
    <location>
        <begin position="347"/>
        <end position="374"/>
    </location>
</feature>
<dbReference type="PANTHER" id="PTHR12801:SF115">
    <property type="entry name" value="FI18136P1-RELATED"/>
    <property type="match status" value="1"/>
</dbReference>
<dbReference type="Gene3D" id="3.30.420.10">
    <property type="entry name" value="Ribonuclease H-like superfamily/Ribonuclease H"/>
    <property type="match status" value="1"/>
</dbReference>
<keyword evidence="4" id="KW-0378">Hydrolase</keyword>
<feature type="region of interest" description="Disordered" evidence="8">
    <location>
        <begin position="101"/>
        <end position="121"/>
    </location>
</feature>
<keyword evidence="7" id="KW-0863">Zinc-finger</keyword>
<reference evidence="10 11" key="1">
    <citation type="submission" date="2023-02" db="EMBL/GenBank/DDBJ databases">
        <title>LHISI_Scaffold_Assembly.</title>
        <authorList>
            <person name="Stuart O.P."/>
            <person name="Cleave R."/>
            <person name="Magrath M.J.L."/>
            <person name="Mikheyev A.S."/>
        </authorList>
    </citation>
    <scope>NUCLEOTIDE SEQUENCE [LARGE SCALE GENOMIC DNA]</scope>
    <source>
        <strain evidence="10">Daus_M_001</strain>
        <tissue evidence="10">Leg muscle</tissue>
    </source>
</reference>
<evidence type="ECO:0000256" key="2">
    <source>
        <dbReference type="ARBA" id="ARBA00006357"/>
    </source>
</evidence>
<evidence type="ECO:0000256" key="1">
    <source>
        <dbReference type="ARBA" id="ARBA00004123"/>
    </source>
</evidence>
<feature type="compositionally biased region" description="Low complexity" evidence="8">
    <location>
        <begin position="377"/>
        <end position="392"/>
    </location>
</feature>
<dbReference type="InterPro" id="IPR012337">
    <property type="entry name" value="RNaseH-like_sf"/>
</dbReference>
<comment type="similarity">
    <text evidence="2">Belongs to the REXO1/REXO3 family.</text>
</comment>
<evidence type="ECO:0000256" key="6">
    <source>
        <dbReference type="ARBA" id="ARBA00023242"/>
    </source>
</evidence>
<dbReference type="InterPro" id="IPR047021">
    <property type="entry name" value="REXO1/3/4-like"/>
</dbReference>
<evidence type="ECO:0000256" key="5">
    <source>
        <dbReference type="ARBA" id="ARBA00022839"/>
    </source>
</evidence>
<feature type="compositionally biased region" description="Low complexity" evidence="8">
    <location>
        <begin position="452"/>
        <end position="467"/>
    </location>
</feature>
<feature type="region of interest" description="Disordered" evidence="8">
    <location>
        <begin position="576"/>
        <end position="612"/>
    </location>
</feature>
<dbReference type="Proteomes" id="UP001159363">
    <property type="component" value="Chromosome 4"/>
</dbReference>
<feature type="region of interest" description="Disordered" evidence="8">
    <location>
        <begin position="347"/>
        <end position="557"/>
    </location>
</feature>
<dbReference type="PROSITE" id="PS50103">
    <property type="entry name" value="ZF_C3H1"/>
    <property type="match status" value="1"/>
</dbReference>
<feature type="zinc finger region" description="C3H1-type" evidence="7">
    <location>
        <begin position="7"/>
        <end position="33"/>
    </location>
</feature>
<protein>
    <recommendedName>
        <fullName evidence="9">C3H1-type domain-containing protein</fullName>
    </recommendedName>
</protein>
<feature type="compositionally biased region" description="Basic residues" evidence="8">
    <location>
        <begin position="413"/>
        <end position="443"/>
    </location>
</feature>
<feature type="compositionally biased region" description="Basic residues" evidence="8">
    <location>
        <begin position="477"/>
        <end position="489"/>
    </location>
</feature>
<feature type="region of interest" description="Disordered" evidence="8">
    <location>
        <begin position="259"/>
        <end position="298"/>
    </location>
</feature>
<feature type="compositionally biased region" description="Basic and acidic residues" evidence="8">
    <location>
        <begin position="523"/>
        <end position="535"/>
    </location>
</feature>
<feature type="domain" description="C3H1-type" evidence="9">
    <location>
        <begin position="7"/>
        <end position="33"/>
    </location>
</feature>